<evidence type="ECO:0000256" key="2">
    <source>
        <dbReference type="ARBA" id="ARBA00006679"/>
    </source>
</evidence>
<keyword evidence="3" id="KW-1003">Cell membrane</keyword>
<evidence type="ECO:0000313" key="9">
    <source>
        <dbReference type="Proteomes" id="UP000002588"/>
    </source>
</evidence>
<comment type="similarity">
    <text evidence="2">Belongs to the DoxX family.</text>
</comment>
<organism evidence="8 9">
    <name type="scientific">Azoarcus sp. (strain BH72)</name>
    <dbReference type="NCBI Taxonomy" id="418699"/>
    <lineage>
        <taxon>Bacteria</taxon>
        <taxon>Pseudomonadati</taxon>
        <taxon>Pseudomonadota</taxon>
        <taxon>Betaproteobacteria</taxon>
        <taxon>Rhodocyclales</taxon>
        <taxon>Zoogloeaceae</taxon>
        <taxon>Azoarcus</taxon>
    </lineage>
</organism>
<dbReference type="Pfam" id="PF07681">
    <property type="entry name" value="DoxX"/>
    <property type="match status" value="1"/>
</dbReference>
<keyword evidence="9" id="KW-1185">Reference proteome</keyword>
<evidence type="ECO:0000256" key="4">
    <source>
        <dbReference type="ARBA" id="ARBA00022692"/>
    </source>
</evidence>
<evidence type="ECO:0000256" key="6">
    <source>
        <dbReference type="ARBA" id="ARBA00023136"/>
    </source>
</evidence>
<protein>
    <submittedName>
        <fullName evidence="8">Conserved hypothetical membrane protein</fullName>
    </submittedName>
</protein>
<feature type="transmembrane region" description="Helical" evidence="7">
    <location>
        <begin position="98"/>
        <end position="117"/>
    </location>
</feature>
<reference evidence="8 9" key="1">
    <citation type="journal article" date="2006" name="Nat. Biotechnol.">
        <title>Complete genome of the mutualistic, N2-fixing grass endophyte Azoarcus sp. strain BH72.</title>
        <authorList>
            <person name="Krause A."/>
            <person name="Ramakumar A."/>
            <person name="Bartels D."/>
            <person name="Battistoni F."/>
            <person name="Bekel T."/>
            <person name="Boch J."/>
            <person name="Boehm M."/>
            <person name="Friedrich F."/>
            <person name="Hurek T."/>
            <person name="Krause L."/>
            <person name="Linke B."/>
            <person name="McHardy A.C."/>
            <person name="Sarkar A."/>
            <person name="Schneiker S."/>
            <person name="Syed A.A."/>
            <person name="Thauer R."/>
            <person name="Vorhoelter F.-J."/>
            <person name="Weidner S."/>
            <person name="Puehler A."/>
            <person name="Reinhold-Hurek B."/>
            <person name="Kaiser O."/>
            <person name="Goesmann A."/>
        </authorList>
    </citation>
    <scope>NUCLEOTIDE SEQUENCE [LARGE SCALE GENOMIC DNA]</scope>
    <source>
        <strain evidence="8 9">BH72</strain>
    </source>
</reference>
<dbReference type="InterPro" id="IPR032808">
    <property type="entry name" value="DoxX"/>
</dbReference>
<dbReference type="RefSeq" id="WP_011766582.1">
    <property type="nucleotide sequence ID" value="NC_008702.1"/>
</dbReference>
<name>A1K9G7_AZOSB</name>
<keyword evidence="6 7" id="KW-0472">Membrane</keyword>
<evidence type="ECO:0000256" key="1">
    <source>
        <dbReference type="ARBA" id="ARBA00004651"/>
    </source>
</evidence>
<dbReference type="eggNOG" id="COG2259">
    <property type="taxonomic scope" value="Bacteria"/>
</dbReference>
<dbReference type="PANTHER" id="PTHR33452">
    <property type="entry name" value="OXIDOREDUCTASE CATD-RELATED"/>
    <property type="match status" value="1"/>
</dbReference>
<dbReference type="STRING" id="62928.azo2856"/>
<evidence type="ECO:0000256" key="5">
    <source>
        <dbReference type="ARBA" id="ARBA00022989"/>
    </source>
</evidence>
<dbReference type="GO" id="GO:0005886">
    <property type="term" value="C:plasma membrane"/>
    <property type="evidence" value="ECO:0007669"/>
    <property type="project" value="UniProtKB-SubCell"/>
</dbReference>
<dbReference type="HOGENOM" id="CLU_058421_7_4_4"/>
<dbReference type="Proteomes" id="UP000002588">
    <property type="component" value="Chromosome"/>
</dbReference>
<gene>
    <name evidence="8" type="ordered locus">azo2856</name>
</gene>
<keyword evidence="5 7" id="KW-1133">Transmembrane helix</keyword>
<evidence type="ECO:0000256" key="7">
    <source>
        <dbReference type="SAM" id="Phobius"/>
    </source>
</evidence>
<evidence type="ECO:0000256" key="3">
    <source>
        <dbReference type="ARBA" id="ARBA00022475"/>
    </source>
</evidence>
<feature type="transmembrane region" description="Helical" evidence="7">
    <location>
        <begin position="141"/>
        <end position="162"/>
    </location>
</feature>
<dbReference type="EMBL" id="AM406670">
    <property type="protein sequence ID" value="CAL95472.1"/>
    <property type="molecule type" value="Genomic_DNA"/>
</dbReference>
<evidence type="ECO:0000313" key="8">
    <source>
        <dbReference type="EMBL" id="CAL95472.1"/>
    </source>
</evidence>
<dbReference type="InterPro" id="IPR051907">
    <property type="entry name" value="DoxX-like_oxidoreductase"/>
</dbReference>
<dbReference type="PANTHER" id="PTHR33452:SF7">
    <property type="entry name" value="DOXX FAMILY PROTEIN"/>
    <property type="match status" value="1"/>
</dbReference>
<comment type="subcellular location">
    <subcellularLocation>
        <location evidence="1">Cell membrane</location>
        <topology evidence="1">Multi-pass membrane protein</topology>
    </subcellularLocation>
</comment>
<proteinExistence type="inferred from homology"/>
<keyword evidence="4 7" id="KW-0812">Transmembrane</keyword>
<dbReference type="AlphaFoldDB" id="A1K9G7"/>
<feature type="transmembrane region" description="Helical" evidence="7">
    <location>
        <begin position="73"/>
        <end position="91"/>
    </location>
</feature>
<sequence length="190" mass="20779">MTSLMRPANPLAPAARALHILDTAGLWIGFLSLRLLLGWDYFESGLEKLHGSNWFGDIREAFPFPFDSIPVELSWQLATGFELAGGIALVLGLATRFFSVSLIVLTVVATAAVHWPAEWSSFTELMQGYVFTDRGHGNFKLPVLFIGMLLPLVLLGPGRLSVDAAIRRRFSHLPQAAGPRMTSTSSLEPS</sequence>
<accession>A1K9G7</accession>
<feature type="transmembrane region" description="Helical" evidence="7">
    <location>
        <begin position="20"/>
        <end position="39"/>
    </location>
</feature>
<dbReference type="KEGG" id="azo:azo2856"/>